<accession>A0A6B9XX27</accession>
<dbReference type="AlphaFoldDB" id="A0A6B9XX27"/>
<evidence type="ECO:0000256" key="1">
    <source>
        <dbReference type="SAM" id="Phobius"/>
    </source>
</evidence>
<keyword evidence="2" id="KW-0496">Mitochondrion</keyword>
<feature type="transmembrane region" description="Helical" evidence="1">
    <location>
        <begin position="82"/>
        <end position="100"/>
    </location>
</feature>
<protein>
    <submittedName>
        <fullName evidence="2">Uncharacterized protein</fullName>
    </submittedName>
</protein>
<sequence>MAALSLMVERYDQKVDRVAPVDRVANAPLVPTLHFDRSAAVSTNGKSLSPGKSWAIPGRLDLYALTSYEGEGFCPLVRLIPLYYLVYIIYIIINFYLCILY</sequence>
<dbReference type="EMBL" id="MK697705">
    <property type="protein sequence ID" value="QHR92609.1"/>
    <property type="molecule type" value="Genomic_DNA"/>
</dbReference>
<name>A0A6B9XX27_PICSI</name>
<organism evidence="2">
    <name type="scientific">Picea sitchensis</name>
    <name type="common">Sitka spruce</name>
    <name type="synonym">Pinus sitchensis</name>
    <dbReference type="NCBI Taxonomy" id="3332"/>
    <lineage>
        <taxon>Eukaryota</taxon>
        <taxon>Viridiplantae</taxon>
        <taxon>Streptophyta</taxon>
        <taxon>Embryophyta</taxon>
        <taxon>Tracheophyta</taxon>
        <taxon>Spermatophyta</taxon>
        <taxon>Pinopsida</taxon>
        <taxon>Pinidae</taxon>
        <taxon>Conifers I</taxon>
        <taxon>Pinales</taxon>
        <taxon>Pinaceae</taxon>
        <taxon>Picea</taxon>
    </lineage>
</organism>
<gene>
    <name evidence="2" type="primary">orf06711</name>
    <name evidence="2" type="ORF">Q903MT_gene6656</name>
</gene>
<evidence type="ECO:0000313" key="2">
    <source>
        <dbReference type="EMBL" id="QHR92609.1"/>
    </source>
</evidence>
<reference evidence="2" key="1">
    <citation type="submission" date="2019-03" db="EMBL/GenBank/DDBJ databases">
        <title>Largest Complete Mitochondrial Genome of a Gymnosperm, Sitka Spruce (Picea sitchensis), Indicates Complex Physical Structure.</title>
        <authorList>
            <person name="Jackman S.D."/>
            <person name="Coombe L."/>
            <person name="Warren R."/>
            <person name="Kirk H."/>
            <person name="Trinh E."/>
            <person name="McLeod T."/>
            <person name="Pleasance S."/>
            <person name="Pandoh P."/>
            <person name="Zhao Y."/>
            <person name="Coope R."/>
            <person name="Bousquet J."/>
            <person name="Bohlmann J.C."/>
            <person name="Jones S.J.M."/>
            <person name="Birol I."/>
        </authorList>
    </citation>
    <scope>NUCLEOTIDE SEQUENCE</scope>
    <source>
        <strain evidence="2">Q903</strain>
    </source>
</reference>
<geneLocation type="mitochondrion" evidence="2"/>
<keyword evidence="1" id="KW-1133">Transmembrane helix</keyword>
<keyword evidence="1" id="KW-0472">Membrane</keyword>
<keyword evidence="1" id="KW-0812">Transmembrane</keyword>
<proteinExistence type="predicted"/>